<proteinExistence type="predicted"/>
<name>A0A9P7TNY2_9HYPO</name>
<comment type="caution">
    <text evidence="2">The sequence shown here is derived from an EMBL/GenBank/DDBJ whole genome shotgun (WGS) entry which is preliminary data.</text>
</comment>
<feature type="region of interest" description="Disordered" evidence="1">
    <location>
        <begin position="160"/>
        <end position="189"/>
    </location>
</feature>
<organism evidence="2 3">
    <name type="scientific">Claviceps humidiphila</name>
    <dbReference type="NCBI Taxonomy" id="1294629"/>
    <lineage>
        <taxon>Eukaryota</taxon>
        <taxon>Fungi</taxon>
        <taxon>Dikarya</taxon>
        <taxon>Ascomycota</taxon>
        <taxon>Pezizomycotina</taxon>
        <taxon>Sordariomycetes</taxon>
        <taxon>Hypocreomycetidae</taxon>
        <taxon>Hypocreales</taxon>
        <taxon>Clavicipitaceae</taxon>
        <taxon>Claviceps</taxon>
    </lineage>
</organism>
<reference evidence="2 3" key="1">
    <citation type="journal article" date="2020" name="bioRxiv">
        <title>Whole genome comparisons of ergot fungi reveals the divergence and evolution of species within the genus Claviceps are the result of varying mechanisms driving genome evolution and host range expansion.</title>
        <authorList>
            <person name="Wyka S.A."/>
            <person name="Mondo S.J."/>
            <person name="Liu M."/>
            <person name="Dettman J."/>
            <person name="Nalam V."/>
            <person name="Broders K.D."/>
        </authorList>
    </citation>
    <scope>NUCLEOTIDE SEQUENCE [LARGE SCALE GENOMIC DNA]</scope>
    <source>
        <strain evidence="2 3">LM576</strain>
    </source>
</reference>
<feature type="compositionally biased region" description="Acidic residues" evidence="1">
    <location>
        <begin position="89"/>
        <end position="99"/>
    </location>
</feature>
<accession>A0A9P7TNY2</accession>
<evidence type="ECO:0000313" key="2">
    <source>
        <dbReference type="EMBL" id="KAG6111622.1"/>
    </source>
</evidence>
<sequence length="372" mass="41003">MRHRGRGFPGAANLFRGGGLLPKPLIAEYEKFARLVTPPALEAVWEVCLSIFNTGANNPQRHAQNNTVTTENLEKSIEKATIAPPHPDELDEQDADDQDDRPPPASPRQEAPVPEETPAVDLDSVPAQFCSGCTRKLSLCDYPTKNNEILLTCVRCKVKQQNRRPQRRQTAPPQIGQENVAPPPVRRARRSRAQINAERAAEERKRIANVEEAMAAAANARRIREQAEAARAAEDARRDTTAVASTAEAEVEAARRARRARRAAADARKASSAAEYARRDATLRESMAAAARIAEANARQFREQAEAAWAASAAEYARRDAALRESMAATALASQETSRAAVLHEYLERRQSLPHSYSARRGVFTSIFRTVC</sequence>
<evidence type="ECO:0000256" key="1">
    <source>
        <dbReference type="SAM" id="MobiDB-lite"/>
    </source>
</evidence>
<dbReference type="Proteomes" id="UP000732380">
    <property type="component" value="Unassembled WGS sequence"/>
</dbReference>
<keyword evidence="3" id="KW-1185">Reference proteome</keyword>
<dbReference type="EMBL" id="SRQM01000376">
    <property type="protein sequence ID" value="KAG6111622.1"/>
    <property type="molecule type" value="Genomic_DNA"/>
</dbReference>
<evidence type="ECO:0000313" key="3">
    <source>
        <dbReference type="Proteomes" id="UP000732380"/>
    </source>
</evidence>
<protein>
    <submittedName>
        <fullName evidence="2">Uncharacterized protein</fullName>
    </submittedName>
</protein>
<feature type="region of interest" description="Disordered" evidence="1">
    <location>
        <begin position="81"/>
        <end position="122"/>
    </location>
</feature>
<dbReference type="AlphaFoldDB" id="A0A9P7TNY2"/>
<gene>
    <name evidence="2" type="ORF">E4U13_004729</name>
</gene>